<keyword evidence="1" id="KW-0805">Transcription regulation</keyword>
<dbReference type="InterPro" id="IPR018060">
    <property type="entry name" value="HTH_AraC"/>
</dbReference>
<organism evidence="5">
    <name type="scientific">Microvirga ossetica</name>
    <dbReference type="NCBI Taxonomy" id="1882682"/>
    <lineage>
        <taxon>Bacteria</taxon>
        <taxon>Pseudomonadati</taxon>
        <taxon>Pseudomonadota</taxon>
        <taxon>Alphaproteobacteria</taxon>
        <taxon>Hyphomicrobiales</taxon>
        <taxon>Methylobacteriaceae</taxon>
        <taxon>Microvirga</taxon>
    </lineage>
</organism>
<dbReference type="PANTHER" id="PTHR47894">
    <property type="entry name" value="HTH-TYPE TRANSCRIPTIONAL REGULATOR GADX"/>
    <property type="match status" value="1"/>
</dbReference>
<dbReference type="GO" id="GO:0005829">
    <property type="term" value="C:cytosol"/>
    <property type="evidence" value="ECO:0007669"/>
    <property type="project" value="TreeGrafter"/>
</dbReference>
<dbReference type="Pfam" id="PF12625">
    <property type="entry name" value="Arabinose_bd"/>
    <property type="match status" value="1"/>
</dbReference>
<evidence type="ECO:0000256" key="2">
    <source>
        <dbReference type="ARBA" id="ARBA00023125"/>
    </source>
</evidence>
<dbReference type="KEGG" id="moc:BB934_22335"/>
<reference evidence="5" key="1">
    <citation type="submission" date="2016-07" db="EMBL/GenBank/DDBJ databases">
        <title>Microvirga ossetica sp. nov. a new species of rhizobia isolated from root nodules of the legume species Vicia alpestris Steven originated from North Ossetia region in the Caucasus.</title>
        <authorList>
            <person name="Safronova V.I."/>
            <person name="Kuznetsova I.G."/>
            <person name="Sazanova A.L."/>
            <person name="Belimov A."/>
            <person name="Andronov E."/>
            <person name="Osledkin Y.S."/>
            <person name="Onishchuk O.P."/>
            <person name="Kurchak O.N."/>
            <person name="Shaposhnikov A.I."/>
            <person name="Willems A."/>
            <person name="Tikhonovich I.A."/>
        </authorList>
    </citation>
    <scope>NUCLEOTIDE SEQUENCE [LARGE SCALE GENOMIC DNA]</scope>
    <source>
        <strain evidence="5">V5/3M</strain>
    </source>
</reference>
<dbReference type="InterPro" id="IPR009057">
    <property type="entry name" value="Homeodomain-like_sf"/>
</dbReference>
<dbReference type="GO" id="GO:0000976">
    <property type="term" value="F:transcription cis-regulatory region binding"/>
    <property type="evidence" value="ECO:0007669"/>
    <property type="project" value="TreeGrafter"/>
</dbReference>
<evidence type="ECO:0000256" key="3">
    <source>
        <dbReference type="ARBA" id="ARBA00023163"/>
    </source>
</evidence>
<dbReference type="InterPro" id="IPR032687">
    <property type="entry name" value="AraC-type_N"/>
</dbReference>
<dbReference type="PROSITE" id="PS01124">
    <property type="entry name" value="HTH_ARAC_FAMILY_2"/>
    <property type="match status" value="1"/>
</dbReference>
<proteinExistence type="predicted"/>
<evidence type="ECO:0000256" key="1">
    <source>
        <dbReference type="ARBA" id="ARBA00023015"/>
    </source>
</evidence>
<sequence length="309" mass="34554">MKVNDLAALVLDDRAARVGAEAQIRFLVAVSKALKDDLLGFHLAQDVDLRLAGRLYYAVASAARLGEGLERLQRYCQVTNKAVQITYSNSEECSITIAYSGVSRHLDRHQIEFIMTLLLGMCRSLTGRQLIPSRVSFAHHRKGEASPMRHFFGTEIEYDGWSDKLAFDASVHELPLVSADAYLSELMQESCEEILARRASNTSALRTSVENILAPMLPHAKTQSREVARRLGLSDRTFARRLAAEGTTYGEILDKLRHELAMTYLGERDLQISQIAWLLGFHEVSALTHACRRWNGKTPRAVRASLIAT</sequence>
<dbReference type="PANTHER" id="PTHR47894:SF4">
    <property type="entry name" value="HTH-TYPE TRANSCRIPTIONAL REGULATOR GADX"/>
    <property type="match status" value="1"/>
</dbReference>
<dbReference type="Pfam" id="PF12833">
    <property type="entry name" value="HTH_18"/>
    <property type="match status" value="1"/>
</dbReference>
<dbReference type="Gene3D" id="1.10.10.60">
    <property type="entry name" value="Homeodomain-like"/>
    <property type="match status" value="1"/>
</dbReference>
<gene>
    <name evidence="5" type="ORF">BB934_22335</name>
</gene>
<dbReference type="SMART" id="SM00342">
    <property type="entry name" value="HTH_ARAC"/>
    <property type="match status" value="1"/>
</dbReference>
<keyword evidence="3" id="KW-0804">Transcription</keyword>
<dbReference type="AlphaFoldDB" id="A0A1B2EPT3"/>
<dbReference type="SUPFAM" id="SSF46689">
    <property type="entry name" value="Homeodomain-like"/>
    <property type="match status" value="1"/>
</dbReference>
<evidence type="ECO:0000259" key="4">
    <source>
        <dbReference type="PROSITE" id="PS01124"/>
    </source>
</evidence>
<dbReference type="EMBL" id="CP016616">
    <property type="protein sequence ID" value="ANY81987.1"/>
    <property type="molecule type" value="Genomic_DNA"/>
</dbReference>
<protein>
    <recommendedName>
        <fullName evidence="4">HTH araC/xylS-type domain-containing protein</fullName>
    </recommendedName>
</protein>
<feature type="domain" description="HTH araC/xylS-type" evidence="4">
    <location>
        <begin position="207"/>
        <end position="305"/>
    </location>
</feature>
<dbReference type="GO" id="GO:0003700">
    <property type="term" value="F:DNA-binding transcription factor activity"/>
    <property type="evidence" value="ECO:0007669"/>
    <property type="project" value="InterPro"/>
</dbReference>
<keyword evidence="2" id="KW-0238">DNA-binding</keyword>
<name>A0A1B2EPT3_9HYPH</name>
<accession>A0A1B2EPT3</accession>
<evidence type="ECO:0000313" key="5">
    <source>
        <dbReference type="EMBL" id="ANY81987.1"/>
    </source>
</evidence>